<evidence type="ECO:0000313" key="2">
    <source>
        <dbReference type="Proteomes" id="UP000634136"/>
    </source>
</evidence>
<dbReference type="Proteomes" id="UP000634136">
    <property type="component" value="Unassembled WGS sequence"/>
</dbReference>
<proteinExistence type="predicted"/>
<accession>A0A834WN78</accession>
<evidence type="ECO:0000313" key="1">
    <source>
        <dbReference type="EMBL" id="KAF7828967.1"/>
    </source>
</evidence>
<gene>
    <name evidence="1" type="ORF">G2W53_020131</name>
</gene>
<comment type="caution">
    <text evidence="1">The sequence shown here is derived from an EMBL/GenBank/DDBJ whole genome shotgun (WGS) entry which is preliminary data.</text>
</comment>
<organism evidence="1 2">
    <name type="scientific">Senna tora</name>
    <dbReference type="NCBI Taxonomy" id="362788"/>
    <lineage>
        <taxon>Eukaryota</taxon>
        <taxon>Viridiplantae</taxon>
        <taxon>Streptophyta</taxon>
        <taxon>Embryophyta</taxon>
        <taxon>Tracheophyta</taxon>
        <taxon>Spermatophyta</taxon>
        <taxon>Magnoliopsida</taxon>
        <taxon>eudicotyledons</taxon>
        <taxon>Gunneridae</taxon>
        <taxon>Pentapetalae</taxon>
        <taxon>rosids</taxon>
        <taxon>fabids</taxon>
        <taxon>Fabales</taxon>
        <taxon>Fabaceae</taxon>
        <taxon>Caesalpinioideae</taxon>
        <taxon>Cassia clade</taxon>
        <taxon>Senna</taxon>
    </lineage>
</organism>
<dbReference type="EMBL" id="JAAIUW010000006">
    <property type="protein sequence ID" value="KAF7828967.1"/>
    <property type="molecule type" value="Genomic_DNA"/>
</dbReference>
<name>A0A834WN78_9FABA</name>
<reference evidence="1" key="1">
    <citation type="submission" date="2020-09" db="EMBL/GenBank/DDBJ databases">
        <title>Genome-Enabled Discovery of Anthraquinone Biosynthesis in Senna tora.</title>
        <authorList>
            <person name="Kang S.-H."/>
            <person name="Pandey R.P."/>
            <person name="Lee C.-M."/>
            <person name="Sim J.-S."/>
            <person name="Jeong J.-T."/>
            <person name="Choi B.-S."/>
            <person name="Jung M."/>
            <person name="Ginzburg D."/>
            <person name="Zhao K."/>
            <person name="Won S.Y."/>
            <person name="Oh T.-J."/>
            <person name="Yu Y."/>
            <person name="Kim N.-H."/>
            <person name="Lee O.R."/>
            <person name="Lee T.-H."/>
            <person name="Bashyal P."/>
            <person name="Kim T.-S."/>
            <person name="Lee W.-H."/>
            <person name="Kawkins C."/>
            <person name="Kim C.-K."/>
            <person name="Kim J.S."/>
            <person name="Ahn B.O."/>
            <person name="Rhee S.Y."/>
            <person name="Sohng J.K."/>
        </authorList>
    </citation>
    <scope>NUCLEOTIDE SEQUENCE</scope>
    <source>
        <tissue evidence="1">Leaf</tissue>
    </source>
</reference>
<keyword evidence="2" id="KW-1185">Reference proteome</keyword>
<dbReference type="AlphaFoldDB" id="A0A834WN78"/>
<protein>
    <submittedName>
        <fullName evidence="1">Uncharacterized protein</fullName>
    </submittedName>
</protein>
<sequence length="266" mass="27961">MIINCVAKTHTNTPTIPTINLVADETSTAIGCSGRGAECDHIVGVGAGEGAGAIVVSVTVSAWARILEELRVRAWLARVWSRVRTTAAILRLPERFTRALTRHPLSSTILLRRYLQLRRTRAVQIHHAPSRRAVPTASLRLHRHGQGGGAAIAGDTGELSGGVLGAEGSAPQAAGPGGGDGEGVRLTGLKGKAGGGELCSSGVGQNAWPYSVEVSLFHLVIHILFSVWSIIGSQKGSNQDDNNPKLLEAEELILDIEGEKALETAK</sequence>